<organism evidence="1">
    <name type="scientific">Oryza brachyantha</name>
    <name type="common">malo sina</name>
    <dbReference type="NCBI Taxonomy" id="4533"/>
    <lineage>
        <taxon>Eukaryota</taxon>
        <taxon>Viridiplantae</taxon>
        <taxon>Streptophyta</taxon>
        <taxon>Embryophyta</taxon>
        <taxon>Tracheophyta</taxon>
        <taxon>Spermatophyta</taxon>
        <taxon>Magnoliopsida</taxon>
        <taxon>Liliopsida</taxon>
        <taxon>Poales</taxon>
        <taxon>Poaceae</taxon>
        <taxon>BOP clade</taxon>
        <taxon>Oryzoideae</taxon>
        <taxon>Oryzeae</taxon>
        <taxon>Oryzinae</taxon>
        <taxon>Oryza</taxon>
    </lineage>
</organism>
<reference evidence="1" key="2">
    <citation type="submission" date="2013-04" db="UniProtKB">
        <authorList>
            <consortium name="EnsemblPlants"/>
        </authorList>
    </citation>
    <scope>IDENTIFICATION</scope>
</reference>
<evidence type="ECO:0000313" key="2">
    <source>
        <dbReference type="Proteomes" id="UP000006038"/>
    </source>
</evidence>
<protein>
    <submittedName>
        <fullName evidence="1">Uncharacterized protein</fullName>
    </submittedName>
</protein>
<dbReference type="HOGENOM" id="CLU_1838236_0_0_1"/>
<accession>J3MX42</accession>
<sequence>MGNGETRNLACPYSTYQGKGGRDGGKELCRKIHSEIVNIILISVLPHNNFISDALTIRSLLSTSNNFFPLGSGKCSFLQFVGPDALIVLRLALVADAAAHHGWAPQVKRKDATPQCIHTDHPDLPVSAFSPTGQKMHDVG</sequence>
<proteinExistence type="predicted"/>
<dbReference type="Gramene" id="OB09G15710.1">
    <property type="protein sequence ID" value="OB09G15710.1"/>
    <property type="gene ID" value="OB09G15710"/>
</dbReference>
<reference evidence="1" key="1">
    <citation type="journal article" date="2013" name="Nat. Commun.">
        <title>Whole-genome sequencing of Oryza brachyantha reveals mechanisms underlying Oryza genome evolution.</title>
        <authorList>
            <person name="Chen J."/>
            <person name="Huang Q."/>
            <person name="Gao D."/>
            <person name="Wang J."/>
            <person name="Lang Y."/>
            <person name="Liu T."/>
            <person name="Li B."/>
            <person name="Bai Z."/>
            <person name="Luis Goicoechea J."/>
            <person name="Liang C."/>
            <person name="Chen C."/>
            <person name="Zhang W."/>
            <person name="Sun S."/>
            <person name="Liao Y."/>
            <person name="Zhang X."/>
            <person name="Yang L."/>
            <person name="Song C."/>
            <person name="Wang M."/>
            <person name="Shi J."/>
            <person name="Liu G."/>
            <person name="Liu J."/>
            <person name="Zhou H."/>
            <person name="Zhou W."/>
            <person name="Yu Q."/>
            <person name="An N."/>
            <person name="Chen Y."/>
            <person name="Cai Q."/>
            <person name="Wang B."/>
            <person name="Liu B."/>
            <person name="Min J."/>
            <person name="Huang Y."/>
            <person name="Wu H."/>
            <person name="Li Z."/>
            <person name="Zhang Y."/>
            <person name="Yin Y."/>
            <person name="Song W."/>
            <person name="Jiang J."/>
            <person name="Jackson S.A."/>
            <person name="Wing R.A."/>
            <person name="Wang J."/>
            <person name="Chen M."/>
        </authorList>
    </citation>
    <scope>NUCLEOTIDE SEQUENCE [LARGE SCALE GENOMIC DNA]</scope>
    <source>
        <strain evidence="1">cv. IRGC 101232</strain>
    </source>
</reference>
<evidence type="ECO:0000313" key="1">
    <source>
        <dbReference type="EnsemblPlants" id="OB09G15710.1"/>
    </source>
</evidence>
<dbReference type="AlphaFoldDB" id="J3MX42"/>
<dbReference type="EnsemblPlants" id="OB09G15710.1">
    <property type="protein sequence ID" value="OB09G15710.1"/>
    <property type="gene ID" value="OB09G15710"/>
</dbReference>
<keyword evidence="2" id="KW-1185">Reference proteome</keyword>
<dbReference type="Proteomes" id="UP000006038">
    <property type="component" value="Chromosome 9"/>
</dbReference>
<name>J3MX42_ORYBR</name>